<comment type="caution">
    <text evidence="3">The sequence shown here is derived from an EMBL/GenBank/DDBJ whole genome shotgun (WGS) entry which is preliminary data.</text>
</comment>
<organism evidence="3 4">
    <name type="scientific">Bifidobacterium dolichotidis</name>
    <dbReference type="NCBI Taxonomy" id="2306976"/>
    <lineage>
        <taxon>Bacteria</taxon>
        <taxon>Bacillati</taxon>
        <taxon>Actinomycetota</taxon>
        <taxon>Actinomycetes</taxon>
        <taxon>Bifidobacteriales</taxon>
        <taxon>Bifidobacteriaceae</taxon>
        <taxon>Bifidobacterium</taxon>
    </lineage>
</organism>
<feature type="transmembrane region" description="Helical" evidence="2">
    <location>
        <begin position="206"/>
        <end position="231"/>
    </location>
</feature>
<evidence type="ECO:0000313" key="3">
    <source>
        <dbReference type="EMBL" id="RSX55563.1"/>
    </source>
</evidence>
<evidence type="ECO:0000256" key="1">
    <source>
        <dbReference type="SAM" id="MobiDB-lite"/>
    </source>
</evidence>
<evidence type="ECO:0000313" key="4">
    <source>
        <dbReference type="Proteomes" id="UP000287609"/>
    </source>
</evidence>
<feature type="compositionally biased region" description="Polar residues" evidence="1">
    <location>
        <begin position="21"/>
        <end position="40"/>
    </location>
</feature>
<feature type="region of interest" description="Disordered" evidence="1">
    <location>
        <begin position="1"/>
        <end position="193"/>
    </location>
</feature>
<proteinExistence type="predicted"/>
<feature type="compositionally biased region" description="Polar residues" evidence="1">
    <location>
        <begin position="121"/>
        <end position="155"/>
    </location>
</feature>
<keyword evidence="2" id="KW-1133">Transmembrane helix</keyword>
<accession>A0A430FRU3</accession>
<dbReference type="Proteomes" id="UP000287609">
    <property type="component" value="Unassembled WGS sequence"/>
</dbReference>
<name>A0A430FRU3_9BIFI</name>
<feature type="compositionally biased region" description="Low complexity" evidence="1">
    <location>
        <begin position="156"/>
        <end position="172"/>
    </location>
</feature>
<keyword evidence="2" id="KW-0472">Membrane</keyword>
<evidence type="ECO:0000256" key="2">
    <source>
        <dbReference type="SAM" id="Phobius"/>
    </source>
</evidence>
<gene>
    <name evidence="3" type="ORF">D2E26_0126</name>
</gene>
<keyword evidence="4" id="KW-1185">Reference proteome</keyword>
<evidence type="ECO:0008006" key="5">
    <source>
        <dbReference type="Google" id="ProtNLM"/>
    </source>
</evidence>
<dbReference type="AlphaFoldDB" id="A0A430FRU3"/>
<feature type="compositionally biased region" description="Polar residues" evidence="1">
    <location>
        <begin position="173"/>
        <end position="183"/>
    </location>
</feature>
<dbReference type="RefSeq" id="WP_206432049.1">
    <property type="nucleotide sequence ID" value="NZ_QXGM01000001.1"/>
</dbReference>
<reference evidence="3 4" key="1">
    <citation type="submission" date="2018-09" db="EMBL/GenBank/DDBJ databases">
        <title>Characterization of the phylogenetic diversity of five novel species belonging to the genus Bifidobacterium.</title>
        <authorList>
            <person name="Lugli G.A."/>
            <person name="Duranti S."/>
            <person name="Milani C."/>
        </authorList>
    </citation>
    <scope>NUCLEOTIDE SEQUENCE [LARGE SCALE GENOMIC DNA]</scope>
    <source>
        <strain evidence="3 4">2036B</strain>
    </source>
</reference>
<dbReference type="EMBL" id="QXGM01000001">
    <property type="protein sequence ID" value="RSX55563.1"/>
    <property type="molecule type" value="Genomic_DNA"/>
</dbReference>
<protein>
    <recommendedName>
        <fullName evidence="5">Peptide ABC transporter permease</fullName>
    </recommendedName>
</protein>
<sequence length="395" mass="43234">MDQHSPHANNSRKGAQRPHMTVSSARESMHNAAQQVSSVVKKNVPKLRGKLDDLKQSVQRATARDARTSGPHNSSATRSHQSKSMQSRSSQSRSAQSRSSQSSRTYQSRSSQSTATRGSQKSTRTASSSFPKVSNATRTQRNTKTNRPTQSGLKNSQKTGPKKTSSQKTSSKNRAGQSWTRNNLPKKGPGNKFNRRKYWKYVRRRVLAGIAAVLVLAVAILCLVSIVRGFARIDANAKRADTMAIEKSAAPIVPKKSDVKSCSADDMKLSLIPSSNTTGVGGSIEFTEMATYTGTSPEGCVINVAPDELVLEIKSGDDVIWRSDACQALYDPRLLFDDKDGQKYENKVNWNTNRSSDQCVADEQLPHVSAGSYVAKLFLKDDHKTTSDPVMVTVE</sequence>
<feature type="compositionally biased region" description="Low complexity" evidence="1">
    <location>
        <begin position="78"/>
        <end position="120"/>
    </location>
</feature>
<keyword evidence="2" id="KW-0812">Transmembrane</keyword>
<feature type="compositionally biased region" description="Polar residues" evidence="1">
    <location>
        <begin position="1"/>
        <end position="13"/>
    </location>
</feature>